<proteinExistence type="predicted"/>
<evidence type="ECO:0000313" key="3">
    <source>
        <dbReference type="Proteomes" id="UP000198928"/>
    </source>
</evidence>
<evidence type="ECO:0000256" key="1">
    <source>
        <dbReference type="SAM" id="MobiDB-lite"/>
    </source>
</evidence>
<feature type="region of interest" description="Disordered" evidence="1">
    <location>
        <begin position="1"/>
        <end position="21"/>
    </location>
</feature>
<organism evidence="2 3">
    <name type="scientific">Streptomyces pini</name>
    <dbReference type="NCBI Taxonomy" id="1520580"/>
    <lineage>
        <taxon>Bacteria</taxon>
        <taxon>Bacillati</taxon>
        <taxon>Actinomycetota</taxon>
        <taxon>Actinomycetes</taxon>
        <taxon>Kitasatosporales</taxon>
        <taxon>Streptomycetaceae</taxon>
        <taxon>Streptomyces</taxon>
    </lineage>
</organism>
<dbReference type="OrthoDB" id="3213425at2"/>
<dbReference type="RefSeq" id="WP_139238039.1">
    <property type="nucleotide sequence ID" value="NZ_FOSG01000001.1"/>
</dbReference>
<name>A0A1I3TVJ0_9ACTN</name>
<dbReference type="EMBL" id="FOSG01000001">
    <property type="protein sequence ID" value="SFJ73591.1"/>
    <property type="molecule type" value="Genomic_DNA"/>
</dbReference>
<reference evidence="3" key="1">
    <citation type="submission" date="2016-10" db="EMBL/GenBank/DDBJ databases">
        <authorList>
            <person name="Varghese N."/>
            <person name="Submissions S."/>
        </authorList>
    </citation>
    <scope>NUCLEOTIDE SEQUENCE [LARGE SCALE GENOMIC DNA]</scope>
    <source>
        <strain evidence="3">PL19</strain>
    </source>
</reference>
<sequence length="134" mass="14390">MGCAGRQRRSGWPGTPERGACTGHTAKTFHTLGDHANAERHYATSARSRIDAKHQRITALTLAAQGSEQAAQGHVEAACDTWGRSLDLLGGVRSARAVDAVGGIRRRLGVFHRRGVTAAADLDERARSWQLAHT</sequence>
<accession>A0A1I3TVJ0</accession>
<dbReference type="Proteomes" id="UP000198928">
    <property type="component" value="Unassembled WGS sequence"/>
</dbReference>
<dbReference type="AlphaFoldDB" id="A0A1I3TVJ0"/>
<keyword evidence="3" id="KW-1185">Reference proteome</keyword>
<protein>
    <recommendedName>
        <fullName evidence="4">Tetratricopeptide repeat-containing protein</fullName>
    </recommendedName>
</protein>
<evidence type="ECO:0008006" key="4">
    <source>
        <dbReference type="Google" id="ProtNLM"/>
    </source>
</evidence>
<gene>
    <name evidence="2" type="ORF">SAMN05192584_10157</name>
</gene>
<evidence type="ECO:0000313" key="2">
    <source>
        <dbReference type="EMBL" id="SFJ73591.1"/>
    </source>
</evidence>